<evidence type="ECO:0000256" key="1">
    <source>
        <dbReference type="SAM" id="SignalP"/>
    </source>
</evidence>
<feature type="signal peptide" evidence="1">
    <location>
        <begin position="1"/>
        <end position="22"/>
    </location>
</feature>
<evidence type="ECO:0000313" key="2">
    <source>
        <dbReference type="EMBL" id="UGS38116.1"/>
    </source>
</evidence>
<gene>
    <name evidence="2" type="ORF">DSM104329_04539</name>
</gene>
<dbReference type="AlphaFoldDB" id="A0A9E7C261"/>
<sequence>MRRLAPALAALALAGLVAGVPAAGAKRAPRCPPKGAPVVQKTARAVVFIRESTGAYIGCLRPRGKTRRLATPDDIYSSVDAVALAGRFAAYVFAETPACKADCPPDVTGSGHVEVVDLRTGRRAATRALGVTAFALTRTGTAGYLVADGLHAVNATGDVVLDTGDIPPESVKAVGTTIQWTKGGVAQSRDFP</sequence>
<dbReference type="Proteomes" id="UP001162834">
    <property type="component" value="Chromosome"/>
</dbReference>
<dbReference type="KEGG" id="sbae:DSM104329_04539"/>
<dbReference type="EMBL" id="CP087164">
    <property type="protein sequence ID" value="UGS38116.1"/>
    <property type="molecule type" value="Genomic_DNA"/>
</dbReference>
<proteinExistence type="predicted"/>
<dbReference type="RefSeq" id="WP_259312148.1">
    <property type="nucleotide sequence ID" value="NZ_CP087164.1"/>
</dbReference>
<keyword evidence="3" id="KW-1185">Reference proteome</keyword>
<evidence type="ECO:0000313" key="3">
    <source>
        <dbReference type="Proteomes" id="UP001162834"/>
    </source>
</evidence>
<accession>A0A9E7C261</accession>
<organism evidence="2 3">
    <name type="scientific">Capillimicrobium parvum</name>
    <dbReference type="NCBI Taxonomy" id="2884022"/>
    <lineage>
        <taxon>Bacteria</taxon>
        <taxon>Bacillati</taxon>
        <taxon>Actinomycetota</taxon>
        <taxon>Thermoleophilia</taxon>
        <taxon>Solirubrobacterales</taxon>
        <taxon>Capillimicrobiaceae</taxon>
        <taxon>Capillimicrobium</taxon>
    </lineage>
</organism>
<reference evidence="2" key="1">
    <citation type="journal article" date="2022" name="Int. J. Syst. Evol. Microbiol.">
        <title>Pseudomonas aegrilactucae sp. nov. and Pseudomonas morbosilactucae sp. nov., pathogens causing bacterial rot of lettuce in Japan.</title>
        <authorList>
            <person name="Sawada H."/>
            <person name="Fujikawa T."/>
            <person name="Satou M."/>
        </authorList>
    </citation>
    <scope>NUCLEOTIDE SEQUENCE</scope>
    <source>
        <strain evidence="2">0166_1</strain>
    </source>
</reference>
<protein>
    <submittedName>
        <fullName evidence="2">Uncharacterized protein</fullName>
    </submittedName>
</protein>
<keyword evidence="1" id="KW-0732">Signal</keyword>
<feature type="chain" id="PRO_5038957626" evidence="1">
    <location>
        <begin position="23"/>
        <end position="192"/>
    </location>
</feature>
<name>A0A9E7C261_9ACTN</name>